<feature type="domain" description="UBC core" evidence="3">
    <location>
        <begin position="6"/>
        <end position="139"/>
    </location>
</feature>
<dbReference type="OrthoDB" id="6508832at2759"/>
<protein>
    <submittedName>
        <fullName evidence="4">Putative ubiquitin-conjugating enzyme E2 variant 2-like isoform X2</fullName>
    </submittedName>
</protein>
<dbReference type="AlphaFoldDB" id="A0A2G8KR78"/>
<dbReference type="Gene3D" id="3.10.110.10">
    <property type="entry name" value="Ubiquitin Conjugating Enzyme"/>
    <property type="match status" value="1"/>
</dbReference>
<keyword evidence="1" id="KW-0833">Ubl conjugation pathway</keyword>
<dbReference type="STRING" id="307972.A0A2G8KR78"/>
<dbReference type="InterPro" id="IPR016135">
    <property type="entry name" value="UBQ-conjugating_enzyme/RWD"/>
</dbReference>
<comment type="caution">
    <text evidence="4">The sequence shown here is derived from an EMBL/GenBank/DDBJ whole genome shotgun (WGS) entry which is preliminary data.</text>
</comment>
<dbReference type="Pfam" id="PF00179">
    <property type="entry name" value="UQ_con"/>
    <property type="match status" value="1"/>
</dbReference>
<dbReference type="PROSITE" id="PS50127">
    <property type="entry name" value="UBC_2"/>
    <property type="match status" value="1"/>
</dbReference>
<evidence type="ECO:0000256" key="1">
    <source>
        <dbReference type="ARBA" id="ARBA00022786"/>
    </source>
</evidence>
<evidence type="ECO:0000313" key="5">
    <source>
        <dbReference type="Proteomes" id="UP000230750"/>
    </source>
</evidence>
<sequence>MAAVKPRSFKLLEELEEGEKTSDDSTISWGLVRDDDDTLTYWQATVIGPSGSPFDGRIFALSITCGPKYPREPPVVRFMNRINMVGVGQDGLLDRKHFSFFKSWKPTSSMKDLLRSIKSHMNDKENKKLPQPPENATYH</sequence>
<accession>A0A2G8KR78</accession>
<keyword evidence="5" id="KW-1185">Reference proteome</keyword>
<evidence type="ECO:0000313" key="4">
    <source>
        <dbReference type="EMBL" id="PIK50478.1"/>
    </source>
</evidence>
<dbReference type="SUPFAM" id="SSF54495">
    <property type="entry name" value="UBC-like"/>
    <property type="match status" value="1"/>
</dbReference>
<feature type="region of interest" description="Disordered" evidence="2">
    <location>
        <begin position="120"/>
        <end position="139"/>
    </location>
</feature>
<dbReference type="InterPro" id="IPR000608">
    <property type="entry name" value="UBC"/>
</dbReference>
<proteinExistence type="predicted"/>
<dbReference type="FunFam" id="3.10.110.10:FF:000026">
    <property type="entry name" value="Ubiquitin-conjugating enzyme E2 variant"/>
    <property type="match status" value="1"/>
</dbReference>
<gene>
    <name evidence="4" type="ORF">BSL78_12607</name>
</gene>
<reference evidence="4 5" key="1">
    <citation type="journal article" date="2017" name="PLoS Biol.">
        <title>The sea cucumber genome provides insights into morphological evolution and visceral regeneration.</title>
        <authorList>
            <person name="Zhang X."/>
            <person name="Sun L."/>
            <person name="Yuan J."/>
            <person name="Sun Y."/>
            <person name="Gao Y."/>
            <person name="Zhang L."/>
            <person name="Li S."/>
            <person name="Dai H."/>
            <person name="Hamel J.F."/>
            <person name="Liu C."/>
            <person name="Yu Y."/>
            <person name="Liu S."/>
            <person name="Lin W."/>
            <person name="Guo K."/>
            <person name="Jin S."/>
            <person name="Xu P."/>
            <person name="Storey K.B."/>
            <person name="Huan P."/>
            <person name="Zhang T."/>
            <person name="Zhou Y."/>
            <person name="Zhang J."/>
            <person name="Lin C."/>
            <person name="Li X."/>
            <person name="Xing L."/>
            <person name="Huo D."/>
            <person name="Sun M."/>
            <person name="Wang L."/>
            <person name="Mercier A."/>
            <person name="Li F."/>
            <person name="Yang H."/>
            <person name="Xiang J."/>
        </authorList>
    </citation>
    <scope>NUCLEOTIDE SEQUENCE [LARGE SCALE GENOMIC DNA]</scope>
    <source>
        <strain evidence="4">Shaxun</strain>
        <tissue evidence="4">Muscle</tissue>
    </source>
</reference>
<dbReference type="Proteomes" id="UP000230750">
    <property type="component" value="Unassembled WGS sequence"/>
</dbReference>
<dbReference type="EMBL" id="MRZV01000418">
    <property type="protein sequence ID" value="PIK50478.1"/>
    <property type="molecule type" value="Genomic_DNA"/>
</dbReference>
<organism evidence="4 5">
    <name type="scientific">Stichopus japonicus</name>
    <name type="common">Sea cucumber</name>
    <dbReference type="NCBI Taxonomy" id="307972"/>
    <lineage>
        <taxon>Eukaryota</taxon>
        <taxon>Metazoa</taxon>
        <taxon>Echinodermata</taxon>
        <taxon>Eleutherozoa</taxon>
        <taxon>Echinozoa</taxon>
        <taxon>Holothuroidea</taxon>
        <taxon>Aspidochirotacea</taxon>
        <taxon>Aspidochirotida</taxon>
        <taxon>Stichopodidae</taxon>
        <taxon>Apostichopus</taxon>
    </lineage>
</organism>
<evidence type="ECO:0000256" key="2">
    <source>
        <dbReference type="SAM" id="MobiDB-lite"/>
    </source>
</evidence>
<evidence type="ECO:0000259" key="3">
    <source>
        <dbReference type="PROSITE" id="PS50127"/>
    </source>
</evidence>
<dbReference type="CDD" id="cd23807">
    <property type="entry name" value="UEV_UBE2V"/>
    <property type="match status" value="1"/>
</dbReference>
<name>A0A2G8KR78_STIJA</name>
<dbReference type="SMART" id="SM00212">
    <property type="entry name" value="UBCc"/>
    <property type="match status" value="1"/>
</dbReference>
<dbReference type="PANTHER" id="PTHR24068">
    <property type="entry name" value="UBIQUITIN-CONJUGATING ENZYME E2"/>
    <property type="match status" value="1"/>
</dbReference>